<dbReference type="Proteomes" id="UP001314635">
    <property type="component" value="Unassembled WGS sequence"/>
</dbReference>
<keyword evidence="10" id="KW-1185">Reference proteome</keyword>
<comment type="caution">
    <text evidence="9">The sequence shown here is derived from an EMBL/GenBank/DDBJ whole genome shotgun (WGS) entry which is preliminary data.</text>
</comment>
<comment type="similarity">
    <text evidence="2">Belongs to the asparagine synthetase family.</text>
</comment>
<evidence type="ECO:0000256" key="5">
    <source>
        <dbReference type="ARBA" id="ARBA00022840"/>
    </source>
</evidence>
<dbReference type="GO" id="GO:0004066">
    <property type="term" value="F:asparagine synthase (glutamine-hydrolyzing) activity"/>
    <property type="evidence" value="ECO:0007669"/>
    <property type="project" value="UniProtKB-EC"/>
</dbReference>
<dbReference type="SUPFAM" id="SSF52402">
    <property type="entry name" value="Adenine nucleotide alpha hydrolases-like"/>
    <property type="match status" value="1"/>
</dbReference>
<dbReference type="EMBL" id="JAFCLK010000031">
    <property type="protein sequence ID" value="MBR1139627.1"/>
    <property type="molecule type" value="Genomic_DNA"/>
</dbReference>
<dbReference type="Pfam" id="PF13537">
    <property type="entry name" value="GATase_7"/>
    <property type="match status" value="1"/>
</dbReference>
<evidence type="ECO:0000313" key="10">
    <source>
        <dbReference type="Proteomes" id="UP001314635"/>
    </source>
</evidence>
<dbReference type="Pfam" id="PF00733">
    <property type="entry name" value="Asn_synthase"/>
    <property type="match status" value="1"/>
</dbReference>
<evidence type="ECO:0000259" key="8">
    <source>
        <dbReference type="PROSITE" id="PS51278"/>
    </source>
</evidence>
<dbReference type="Gene3D" id="3.40.50.620">
    <property type="entry name" value="HUPs"/>
    <property type="match status" value="1"/>
</dbReference>
<evidence type="ECO:0000256" key="7">
    <source>
        <dbReference type="ARBA" id="ARBA00048741"/>
    </source>
</evidence>
<sequence>MCGLAGVWCWDTPIDRPAIARALGLLDHRGPDGNGLWISEDGKVALGHTRLSIIDLVTGEQPLSHPNGKLQLVVNGEFYDYERIRNDLTARGARFRTRSDSEIALWLYNDSGTRCFADLNGEFAFILWDAGAGRLIAARDRFGIKPLFYAVQSGRILLASEIKALLAMGVPAQWDVEGFLDAAHVLQDGTLFSGIRQVPPGCYLSATRHGITIQRYWDAPFASALSPIEDEHGALDQIRAQMSRATRWRMRADVPVAAYLSGGIDSMSVLALAAATTNRAPDAFTIAYEDAAYDESHRAESFATQLGARFHRVPVNGAALADHFATSLWHSETACFNPHGTAKFILSKAVRDAGYKVVLTGEGADEIFAGYAPSRVDALGGSAAMQAMIATRDRATYAVTPQHTATDQLPLIAQRFGTVPTWLRHQMAHLLGVADLLRDDLRAAWSTDRPLAAFLKYLEPWTVPALDTVDLGIALMLKTTLPNYVLVTLGDRMEMAHSIEGRLPFLDHQVVELAWRLPSHLKIRDGVEKFALRQAMRNLLPADAVDRQKHPFIAPPTATDAKHPFGAMIRDVLHGPALAALPFFEPRKVRKLIDRLTSLPPEDRLRLEPLLVEIASLCIIHDLFKMSSSSDPSAQLSIQMPSTEALA</sequence>
<name>A0ABS5GE61_9BRAD</name>
<keyword evidence="9" id="KW-0436">Ligase</keyword>
<dbReference type="PROSITE" id="PS51278">
    <property type="entry name" value="GATASE_TYPE_2"/>
    <property type="match status" value="1"/>
</dbReference>
<dbReference type="SUPFAM" id="SSF56235">
    <property type="entry name" value="N-terminal nucleophile aminohydrolases (Ntn hydrolases)"/>
    <property type="match status" value="1"/>
</dbReference>
<dbReference type="CDD" id="cd00712">
    <property type="entry name" value="AsnB"/>
    <property type="match status" value="1"/>
</dbReference>
<evidence type="ECO:0000256" key="6">
    <source>
        <dbReference type="ARBA" id="ARBA00022962"/>
    </source>
</evidence>
<dbReference type="NCBIfam" id="TIGR01536">
    <property type="entry name" value="asn_synth_AEB"/>
    <property type="match status" value="1"/>
</dbReference>
<dbReference type="PANTHER" id="PTHR43284:SF1">
    <property type="entry name" value="ASPARAGINE SYNTHETASE"/>
    <property type="match status" value="1"/>
</dbReference>
<evidence type="ECO:0000256" key="3">
    <source>
        <dbReference type="ARBA" id="ARBA00012737"/>
    </source>
</evidence>
<evidence type="ECO:0000313" key="9">
    <source>
        <dbReference type="EMBL" id="MBR1139627.1"/>
    </source>
</evidence>
<protein>
    <recommendedName>
        <fullName evidence="3">asparagine synthase (glutamine-hydrolyzing)</fullName>
        <ecNumber evidence="3">6.3.5.4</ecNumber>
    </recommendedName>
</protein>
<accession>A0ABS5GE61</accession>
<dbReference type="InterPro" id="IPR014729">
    <property type="entry name" value="Rossmann-like_a/b/a_fold"/>
</dbReference>
<comment type="pathway">
    <text evidence="1">Amino-acid biosynthesis; L-asparagine biosynthesis; L-asparagine from L-aspartate (L-Gln route): step 1/1.</text>
</comment>
<evidence type="ECO:0000256" key="4">
    <source>
        <dbReference type="ARBA" id="ARBA00022741"/>
    </source>
</evidence>
<dbReference type="RefSeq" id="WP_172236747.1">
    <property type="nucleotide sequence ID" value="NZ_JABFDP010000011.1"/>
</dbReference>
<organism evidence="9 10">
    <name type="scientific">Bradyrhizobium denitrificans</name>
    <dbReference type="NCBI Taxonomy" id="2734912"/>
    <lineage>
        <taxon>Bacteria</taxon>
        <taxon>Pseudomonadati</taxon>
        <taxon>Pseudomonadota</taxon>
        <taxon>Alphaproteobacteria</taxon>
        <taxon>Hyphomicrobiales</taxon>
        <taxon>Nitrobacteraceae</taxon>
        <taxon>Bradyrhizobium</taxon>
    </lineage>
</organism>
<dbReference type="InterPro" id="IPR029055">
    <property type="entry name" value="Ntn_hydrolases_N"/>
</dbReference>
<keyword evidence="5" id="KW-0067">ATP-binding</keyword>
<dbReference type="CDD" id="cd01991">
    <property type="entry name" value="Asn_synthase_B_C"/>
    <property type="match status" value="1"/>
</dbReference>
<dbReference type="InterPro" id="IPR001962">
    <property type="entry name" value="Asn_synthase"/>
</dbReference>
<feature type="domain" description="Glutamine amidotransferase type-2" evidence="8">
    <location>
        <begin position="2"/>
        <end position="209"/>
    </location>
</feature>
<dbReference type="InterPro" id="IPR051786">
    <property type="entry name" value="ASN_synthetase/amidase"/>
</dbReference>
<dbReference type="Gene3D" id="3.60.20.10">
    <property type="entry name" value="Glutamine Phosphoribosylpyrophosphate, subunit 1, domain 1"/>
    <property type="match status" value="1"/>
</dbReference>
<evidence type="ECO:0000256" key="1">
    <source>
        <dbReference type="ARBA" id="ARBA00005187"/>
    </source>
</evidence>
<dbReference type="InterPro" id="IPR006426">
    <property type="entry name" value="Asn_synth_AEB"/>
</dbReference>
<dbReference type="InterPro" id="IPR017932">
    <property type="entry name" value="GATase_2_dom"/>
</dbReference>
<evidence type="ECO:0000256" key="2">
    <source>
        <dbReference type="ARBA" id="ARBA00005752"/>
    </source>
</evidence>
<keyword evidence="6" id="KW-0315">Glutamine amidotransferase</keyword>
<dbReference type="PANTHER" id="PTHR43284">
    <property type="entry name" value="ASPARAGINE SYNTHETASE (GLUTAMINE-HYDROLYZING)"/>
    <property type="match status" value="1"/>
</dbReference>
<reference evidence="10" key="1">
    <citation type="journal article" date="2021" name="ISME J.">
        <title>Evolutionary origin and ecological implication of a unique nif island in free-living Bradyrhizobium lineages.</title>
        <authorList>
            <person name="Tao J."/>
        </authorList>
    </citation>
    <scope>NUCLEOTIDE SEQUENCE [LARGE SCALE GENOMIC DNA]</scope>
    <source>
        <strain evidence="10">SZCCT0094</strain>
    </source>
</reference>
<proteinExistence type="inferred from homology"/>
<dbReference type="PIRSF" id="PIRSF001589">
    <property type="entry name" value="Asn_synthetase_glu-h"/>
    <property type="match status" value="1"/>
</dbReference>
<dbReference type="InterPro" id="IPR033738">
    <property type="entry name" value="AsnB_N"/>
</dbReference>
<keyword evidence="4" id="KW-0547">Nucleotide-binding</keyword>
<comment type="catalytic activity">
    <reaction evidence="7">
        <text>L-aspartate + L-glutamine + ATP + H2O = L-asparagine + L-glutamate + AMP + diphosphate + H(+)</text>
        <dbReference type="Rhea" id="RHEA:12228"/>
        <dbReference type="ChEBI" id="CHEBI:15377"/>
        <dbReference type="ChEBI" id="CHEBI:15378"/>
        <dbReference type="ChEBI" id="CHEBI:29985"/>
        <dbReference type="ChEBI" id="CHEBI:29991"/>
        <dbReference type="ChEBI" id="CHEBI:30616"/>
        <dbReference type="ChEBI" id="CHEBI:33019"/>
        <dbReference type="ChEBI" id="CHEBI:58048"/>
        <dbReference type="ChEBI" id="CHEBI:58359"/>
        <dbReference type="ChEBI" id="CHEBI:456215"/>
        <dbReference type="EC" id="6.3.5.4"/>
    </reaction>
</comment>
<gene>
    <name evidence="9" type="primary">asnB</name>
    <name evidence="9" type="ORF">JQ619_28110</name>
</gene>
<dbReference type="EC" id="6.3.5.4" evidence="3"/>